<sequence length="117" mass="13577">MRLFFAVMILIFFARCSEDDTSTILSRHYFIGNWQLEMGLPMSNEITYQLEGDNSYSVAANRGLGSFGGVWSYNEQDRELLMQGANGLVIYEVLNFSESRFEAFDKENEQIVFFNRQ</sequence>
<name>A0AA49GHR9_9BACT</name>
<accession>A0AA49GHR9</accession>
<evidence type="ECO:0000313" key="1">
    <source>
        <dbReference type="EMBL" id="WKN34912.1"/>
    </source>
</evidence>
<organism evidence="1">
    <name type="scientific">Roseihalotalea indica</name>
    <dbReference type="NCBI Taxonomy" id="2867963"/>
    <lineage>
        <taxon>Bacteria</taxon>
        <taxon>Pseudomonadati</taxon>
        <taxon>Bacteroidota</taxon>
        <taxon>Cytophagia</taxon>
        <taxon>Cytophagales</taxon>
        <taxon>Catalimonadaceae</taxon>
        <taxon>Roseihalotalea</taxon>
    </lineage>
</organism>
<gene>
    <name evidence="1" type="ORF">K4G66_21285</name>
</gene>
<proteinExistence type="predicted"/>
<reference evidence="1" key="2">
    <citation type="journal article" date="2024" name="Antonie Van Leeuwenhoek">
        <title>Roseihalotalea indica gen. nov., sp. nov., a halophilic Bacteroidetes from mesopelagic Southwest Indian Ocean with higher carbohydrate metabolic potential.</title>
        <authorList>
            <person name="Chen B."/>
            <person name="Zhang M."/>
            <person name="Lin D."/>
            <person name="Ye J."/>
            <person name="Tang K."/>
        </authorList>
    </citation>
    <scope>NUCLEOTIDE SEQUENCE</scope>
    <source>
        <strain evidence="1">TK19036</strain>
    </source>
</reference>
<dbReference type="EMBL" id="CP120682">
    <property type="protein sequence ID" value="WKN34912.1"/>
    <property type="molecule type" value="Genomic_DNA"/>
</dbReference>
<evidence type="ECO:0008006" key="2">
    <source>
        <dbReference type="Google" id="ProtNLM"/>
    </source>
</evidence>
<dbReference type="AlphaFoldDB" id="A0AA49GHR9"/>
<protein>
    <recommendedName>
        <fullName evidence="2">Lipocalin-like domain-containing protein</fullName>
    </recommendedName>
</protein>
<reference evidence="1" key="1">
    <citation type="journal article" date="2023" name="Comput. Struct. Biotechnol. J.">
        <title>Discovery of a novel marine Bacteroidetes with a rich repertoire of carbohydrate-active enzymes.</title>
        <authorList>
            <person name="Chen B."/>
            <person name="Liu G."/>
            <person name="Chen Q."/>
            <person name="Wang H."/>
            <person name="Liu L."/>
            <person name="Tang K."/>
        </authorList>
    </citation>
    <scope>NUCLEOTIDE SEQUENCE</scope>
    <source>
        <strain evidence="1">TK19036</strain>
    </source>
</reference>